<dbReference type="CDD" id="cd03801">
    <property type="entry name" value="GT4_PimA-like"/>
    <property type="match status" value="1"/>
</dbReference>
<accession>A0A919S2H5</accession>
<reference evidence="5" key="1">
    <citation type="submission" date="2021-03" db="EMBL/GenBank/DDBJ databases">
        <title>Taxonomic study of Clostridium polyendosporum from meadow-gley soil under rice.</title>
        <authorList>
            <person name="Kobayashi H."/>
            <person name="Tanizawa Y."/>
            <person name="Yagura M."/>
        </authorList>
    </citation>
    <scope>NUCLEOTIDE SEQUENCE</scope>
    <source>
        <strain evidence="5">JCM 30710</strain>
    </source>
</reference>
<keyword evidence="6" id="KW-1185">Reference proteome</keyword>
<sequence length="365" mass="41538">MDRGINNTNILYLTKTMNYGGTEKVIMQLCENLTDNFNNIVVCSTGGVHEDKLNQLGIKHYKIGDFDNKSLSNIFKTVIEIRRIVKEESINIIHSHHRMGTFYAKIISAFTGCKVVHTAHNTFTDKKLFTKFALSNVDIIAVGANVKKNLVDYFNLDKSKVQVIYNGIAKEKFEPNEVKEIAELKEQGYFIVGNIGRLSEQKGFKYFIDAISEVAKVNDKIRFIIVGDGELKDELVNQCRQLNVDKYVKFLGFRKDVLNIINQLDIVVLSSLWEGLPLTPIEVFSQGKTIIATNVDGTPEIVADGYNGILVNPKNSDDICKSIVNLYNNNDLISEYGVNGFNTYLNKFTLERMIENYKKYYMEYI</sequence>
<dbReference type="AlphaFoldDB" id="A0A919S2H5"/>
<dbReference type="RefSeq" id="WP_212904938.1">
    <property type="nucleotide sequence ID" value="NZ_BOPZ01000031.1"/>
</dbReference>
<name>A0A919S2H5_9CLOT</name>
<dbReference type="InterPro" id="IPR001296">
    <property type="entry name" value="Glyco_trans_1"/>
</dbReference>
<dbReference type="PANTHER" id="PTHR12526">
    <property type="entry name" value="GLYCOSYLTRANSFERASE"/>
    <property type="match status" value="1"/>
</dbReference>
<evidence type="ECO:0000256" key="2">
    <source>
        <dbReference type="ARBA" id="ARBA00022679"/>
    </source>
</evidence>
<evidence type="ECO:0000313" key="5">
    <source>
        <dbReference type="EMBL" id="GIM30259.1"/>
    </source>
</evidence>
<dbReference type="Pfam" id="PF00534">
    <property type="entry name" value="Glycos_transf_1"/>
    <property type="match status" value="1"/>
</dbReference>
<evidence type="ECO:0000259" key="3">
    <source>
        <dbReference type="Pfam" id="PF00534"/>
    </source>
</evidence>
<evidence type="ECO:0000259" key="4">
    <source>
        <dbReference type="Pfam" id="PF13439"/>
    </source>
</evidence>
<evidence type="ECO:0000313" key="6">
    <source>
        <dbReference type="Proteomes" id="UP000679179"/>
    </source>
</evidence>
<protein>
    <submittedName>
        <fullName evidence="5">Glycosyl transferase family 1</fullName>
    </submittedName>
</protein>
<dbReference type="Proteomes" id="UP000679179">
    <property type="component" value="Unassembled WGS sequence"/>
</dbReference>
<dbReference type="SUPFAM" id="SSF53756">
    <property type="entry name" value="UDP-Glycosyltransferase/glycogen phosphorylase"/>
    <property type="match status" value="1"/>
</dbReference>
<dbReference type="PANTHER" id="PTHR12526:SF629">
    <property type="entry name" value="TEICHURONIC ACID BIOSYNTHESIS GLYCOSYLTRANSFERASE TUAH-RELATED"/>
    <property type="match status" value="1"/>
</dbReference>
<feature type="domain" description="Glycosyl transferase family 1" evidence="3">
    <location>
        <begin position="183"/>
        <end position="337"/>
    </location>
</feature>
<keyword evidence="1" id="KW-0328">Glycosyltransferase</keyword>
<evidence type="ECO:0000256" key="1">
    <source>
        <dbReference type="ARBA" id="ARBA00022676"/>
    </source>
</evidence>
<gene>
    <name evidence="5" type="ORF">CPJCM30710_29250</name>
</gene>
<proteinExistence type="predicted"/>
<dbReference type="Pfam" id="PF13439">
    <property type="entry name" value="Glyco_transf_4"/>
    <property type="match status" value="1"/>
</dbReference>
<dbReference type="EMBL" id="BOPZ01000031">
    <property type="protein sequence ID" value="GIM30259.1"/>
    <property type="molecule type" value="Genomic_DNA"/>
</dbReference>
<dbReference type="InterPro" id="IPR028098">
    <property type="entry name" value="Glyco_trans_4-like_N"/>
</dbReference>
<keyword evidence="2 5" id="KW-0808">Transferase</keyword>
<comment type="caution">
    <text evidence="5">The sequence shown here is derived from an EMBL/GenBank/DDBJ whole genome shotgun (WGS) entry which is preliminary data.</text>
</comment>
<dbReference type="Gene3D" id="3.40.50.2000">
    <property type="entry name" value="Glycogen Phosphorylase B"/>
    <property type="match status" value="2"/>
</dbReference>
<feature type="domain" description="Glycosyltransferase subfamily 4-like N-terminal" evidence="4">
    <location>
        <begin position="19"/>
        <end position="169"/>
    </location>
</feature>
<organism evidence="5 6">
    <name type="scientific">Clostridium polyendosporum</name>
    <dbReference type="NCBI Taxonomy" id="69208"/>
    <lineage>
        <taxon>Bacteria</taxon>
        <taxon>Bacillati</taxon>
        <taxon>Bacillota</taxon>
        <taxon>Clostridia</taxon>
        <taxon>Eubacteriales</taxon>
        <taxon>Clostridiaceae</taxon>
        <taxon>Clostridium</taxon>
    </lineage>
</organism>
<dbReference type="GO" id="GO:0016757">
    <property type="term" value="F:glycosyltransferase activity"/>
    <property type="evidence" value="ECO:0007669"/>
    <property type="project" value="UniProtKB-KW"/>
</dbReference>